<dbReference type="EMBL" id="CAJVPZ010095674">
    <property type="protein sequence ID" value="CAG8818312.1"/>
    <property type="molecule type" value="Genomic_DNA"/>
</dbReference>
<dbReference type="AlphaFoldDB" id="A0A9N9KC98"/>
<comment type="caution">
    <text evidence="2">The sequence shown here is derived from an EMBL/GenBank/DDBJ whole genome shotgun (WGS) entry which is preliminary data.</text>
</comment>
<feature type="compositionally biased region" description="Acidic residues" evidence="1">
    <location>
        <begin position="8"/>
        <end position="27"/>
    </location>
</feature>
<feature type="non-terminal residue" evidence="2">
    <location>
        <position position="1"/>
    </location>
</feature>
<sequence length="56" mass="6369">GKSKAVSDNDDSYIENEDTPELSDTEEQASAYSSDIDTQEELEKIYALEKQIEQMH</sequence>
<evidence type="ECO:0000256" key="1">
    <source>
        <dbReference type="SAM" id="MobiDB-lite"/>
    </source>
</evidence>
<gene>
    <name evidence="2" type="ORF">RFULGI_LOCUS19407</name>
</gene>
<dbReference type="Proteomes" id="UP000789396">
    <property type="component" value="Unassembled WGS sequence"/>
</dbReference>
<reference evidence="2" key="1">
    <citation type="submission" date="2021-06" db="EMBL/GenBank/DDBJ databases">
        <authorList>
            <person name="Kallberg Y."/>
            <person name="Tangrot J."/>
            <person name="Rosling A."/>
        </authorList>
    </citation>
    <scope>NUCLEOTIDE SEQUENCE</scope>
    <source>
        <strain evidence="2">IN212</strain>
    </source>
</reference>
<accession>A0A9N9KC98</accession>
<proteinExistence type="predicted"/>
<name>A0A9N9KC98_9GLOM</name>
<feature type="non-terminal residue" evidence="2">
    <location>
        <position position="56"/>
    </location>
</feature>
<feature type="region of interest" description="Disordered" evidence="1">
    <location>
        <begin position="1"/>
        <end position="38"/>
    </location>
</feature>
<dbReference type="OrthoDB" id="2433397at2759"/>
<evidence type="ECO:0000313" key="2">
    <source>
        <dbReference type="EMBL" id="CAG8818312.1"/>
    </source>
</evidence>
<organism evidence="2 3">
    <name type="scientific">Racocetra fulgida</name>
    <dbReference type="NCBI Taxonomy" id="60492"/>
    <lineage>
        <taxon>Eukaryota</taxon>
        <taxon>Fungi</taxon>
        <taxon>Fungi incertae sedis</taxon>
        <taxon>Mucoromycota</taxon>
        <taxon>Glomeromycotina</taxon>
        <taxon>Glomeromycetes</taxon>
        <taxon>Diversisporales</taxon>
        <taxon>Gigasporaceae</taxon>
        <taxon>Racocetra</taxon>
    </lineage>
</organism>
<evidence type="ECO:0000313" key="3">
    <source>
        <dbReference type="Proteomes" id="UP000789396"/>
    </source>
</evidence>
<protein>
    <submittedName>
        <fullName evidence="2">15039_t:CDS:1</fullName>
    </submittedName>
</protein>
<keyword evidence="3" id="KW-1185">Reference proteome</keyword>